<evidence type="ECO:0000256" key="11">
    <source>
        <dbReference type="ARBA" id="ARBA00023295"/>
    </source>
</evidence>
<dbReference type="InterPro" id="IPR011257">
    <property type="entry name" value="DNA_glycosylase"/>
</dbReference>
<dbReference type="InterPro" id="IPR003651">
    <property type="entry name" value="Endonuclease3_FeS-loop_motif"/>
</dbReference>
<keyword evidence="2 12" id="KW-0004">4Fe-4S</keyword>
<keyword evidence="15" id="KW-1185">Reference proteome</keyword>
<dbReference type="GO" id="GO:0019104">
    <property type="term" value="F:DNA N-glycosylase activity"/>
    <property type="evidence" value="ECO:0007669"/>
    <property type="project" value="UniProtKB-UniRule"/>
</dbReference>
<evidence type="ECO:0000256" key="9">
    <source>
        <dbReference type="ARBA" id="ARBA00023204"/>
    </source>
</evidence>
<keyword evidence="8 12" id="KW-0238">DNA-binding</keyword>
<dbReference type="InterPro" id="IPR000445">
    <property type="entry name" value="HhH_motif"/>
</dbReference>
<dbReference type="InterPro" id="IPR004035">
    <property type="entry name" value="Endouclease-III_FeS-bd_BS"/>
</dbReference>
<dbReference type="AlphaFoldDB" id="C6I0S0"/>
<feature type="binding site" evidence="12">
    <location>
        <position position="201"/>
    </location>
    <ligand>
        <name>[4Fe-4S] cluster</name>
        <dbReference type="ChEBI" id="CHEBI:49883"/>
    </ligand>
</feature>
<dbReference type="InterPro" id="IPR005759">
    <property type="entry name" value="Nth"/>
</dbReference>
<evidence type="ECO:0000256" key="2">
    <source>
        <dbReference type="ARBA" id="ARBA00022485"/>
    </source>
</evidence>
<keyword evidence="5 12" id="KW-0378">Hydrolase</keyword>
<organism evidence="14 15">
    <name type="scientific">Leptospirillum ferrodiazotrophum</name>
    <dbReference type="NCBI Taxonomy" id="412449"/>
    <lineage>
        <taxon>Bacteria</taxon>
        <taxon>Pseudomonadati</taxon>
        <taxon>Nitrospirota</taxon>
        <taxon>Nitrospiria</taxon>
        <taxon>Nitrospirales</taxon>
        <taxon>Nitrospiraceae</taxon>
        <taxon>Leptospirillum</taxon>
    </lineage>
</organism>
<evidence type="ECO:0000256" key="6">
    <source>
        <dbReference type="ARBA" id="ARBA00023004"/>
    </source>
</evidence>
<dbReference type="GO" id="GO:0051539">
    <property type="term" value="F:4 iron, 4 sulfur cluster binding"/>
    <property type="evidence" value="ECO:0007669"/>
    <property type="project" value="UniProtKB-UniRule"/>
</dbReference>
<gene>
    <name evidence="12" type="primary">nth</name>
    <name evidence="14" type="ORF">UBAL3_95950018</name>
</gene>
<dbReference type="Pfam" id="PF00730">
    <property type="entry name" value="HhH-GPD"/>
    <property type="match status" value="1"/>
</dbReference>
<dbReference type="InterPro" id="IPR003265">
    <property type="entry name" value="HhH-GPD_domain"/>
</dbReference>
<evidence type="ECO:0000313" key="15">
    <source>
        <dbReference type="Proteomes" id="UP000009374"/>
    </source>
</evidence>
<dbReference type="Gene3D" id="1.10.1670.10">
    <property type="entry name" value="Helix-hairpin-Helix base-excision DNA repair enzymes (C-terminal)"/>
    <property type="match status" value="1"/>
</dbReference>
<evidence type="ECO:0000259" key="13">
    <source>
        <dbReference type="SMART" id="SM00478"/>
    </source>
</evidence>
<dbReference type="FunFam" id="1.10.1670.10:FF:000001">
    <property type="entry name" value="Endonuclease III"/>
    <property type="match status" value="1"/>
</dbReference>
<feature type="domain" description="HhH-GPD" evidence="13">
    <location>
        <begin position="45"/>
        <end position="192"/>
    </location>
</feature>
<name>C6I0S0_9BACT</name>
<evidence type="ECO:0000256" key="10">
    <source>
        <dbReference type="ARBA" id="ARBA00023239"/>
    </source>
</evidence>
<dbReference type="SMART" id="SM00478">
    <property type="entry name" value="ENDO3c"/>
    <property type="match status" value="1"/>
</dbReference>
<evidence type="ECO:0000256" key="1">
    <source>
        <dbReference type="ARBA" id="ARBA00008343"/>
    </source>
</evidence>
<dbReference type="NCBIfam" id="TIGR01083">
    <property type="entry name" value="nth"/>
    <property type="match status" value="1"/>
</dbReference>
<dbReference type="InterPro" id="IPR023170">
    <property type="entry name" value="HhH_base_excis_C"/>
</dbReference>
<dbReference type="GO" id="GO:0003677">
    <property type="term" value="F:DNA binding"/>
    <property type="evidence" value="ECO:0007669"/>
    <property type="project" value="UniProtKB-UniRule"/>
</dbReference>
<dbReference type="SUPFAM" id="SSF48150">
    <property type="entry name" value="DNA-glycosylase"/>
    <property type="match status" value="1"/>
</dbReference>
<comment type="cofactor">
    <cofactor evidence="12">
        <name>[4Fe-4S] cluster</name>
        <dbReference type="ChEBI" id="CHEBI:49883"/>
    </cofactor>
    <text evidence="12">Binds 1 [4Fe-4S] cluster.</text>
</comment>
<proteinExistence type="inferred from homology"/>
<dbReference type="FunFam" id="1.10.340.30:FF:000001">
    <property type="entry name" value="Endonuclease III"/>
    <property type="match status" value="1"/>
</dbReference>
<dbReference type="Proteomes" id="UP000009374">
    <property type="component" value="Unassembled WGS sequence"/>
</dbReference>
<dbReference type="CDD" id="cd00056">
    <property type="entry name" value="ENDO3c"/>
    <property type="match status" value="1"/>
</dbReference>
<keyword evidence="14" id="KW-0540">Nuclease</keyword>
<accession>C6I0S0</accession>
<evidence type="ECO:0000256" key="4">
    <source>
        <dbReference type="ARBA" id="ARBA00022763"/>
    </source>
</evidence>
<feature type="binding site" evidence="12">
    <location>
        <position position="210"/>
    </location>
    <ligand>
        <name>[4Fe-4S] cluster</name>
        <dbReference type="ChEBI" id="CHEBI:49883"/>
    </ligand>
</feature>
<dbReference type="PANTHER" id="PTHR10359">
    <property type="entry name" value="A/G-SPECIFIC ADENINE GLYCOSYLASE/ENDONUCLEASE III"/>
    <property type="match status" value="1"/>
</dbReference>
<dbReference type="Gene3D" id="1.10.340.30">
    <property type="entry name" value="Hypothetical protein, domain 2"/>
    <property type="match status" value="1"/>
</dbReference>
<dbReference type="Pfam" id="PF00633">
    <property type="entry name" value="HHH"/>
    <property type="match status" value="1"/>
</dbReference>
<evidence type="ECO:0000256" key="3">
    <source>
        <dbReference type="ARBA" id="ARBA00022723"/>
    </source>
</evidence>
<keyword evidence="9 12" id="KW-0234">DNA repair</keyword>
<dbReference type="EC" id="4.2.99.18" evidence="12"/>
<keyword evidence="14" id="KW-0255">Endonuclease</keyword>
<keyword evidence="4 12" id="KW-0227">DNA damage</keyword>
<dbReference type="GO" id="GO:0140078">
    <property type="term" value="F:class I DNA-(apurinic or apyrimidinic site) endonuclease activity"/>
    <property type="evidence" value="ECO:0007669"/>
    <property type="project" value="UniProtKB-EC"/>
</dbReference>
<keyword evidence="3 12" id="KW-0479">Metal-binding</keyword>
<dbReference type="PROSITE" id="PS00764">
    <property type="entry name" value="ENDONUCLEASE_III_1"/>
    <property type="match status" value="1"/>
</dbReference>
<dbReference type="GO" id="GO:0006285">
    <property type="term" value="P:base-excision repair, AP site formation"/>
    <property type="evidence" value="ECO:0007669"/>
    <property type="project" value="TreeGrafter"/>
</dbReference>
<dbReference type="EMBL" id="GG693888">
    <property type="protein sequence ID" value="EES51520.1"/>
    <property type="molecule type" value="Genomic_DNA"/>
</dbReference>
<sequence length="228" mass="25359">MKEESLAQKKDRLKNILARLKQAIPDPRTELAFHNPFELLVATVLSAQTTDLTVNRVTPELFARFPTPAALAEASLSELETILRPTGFFRRKAQHVKELAQALATRYQGVVPETMEELVTLPGVGRKTASVVLFHGFSRPAIFVDTHVGRVSKRLGLTESDDPERVERDLSELIPEKDWGIAASRLLLHGRRVCLARRPLCKTCPCTDLCPAFPTFASGPLRRERGGV</sequence>
<evidence type="ECO:0000256" key="12">
    <source>
        <dbReference type="HAMAP-Rule" id="MF_00942"/>
    </source>
</evidence>
<dbReference type="PANTHER" id="PTHR10359:SF18">
    <property type="entry name" value="ENDONUCLEASE III"/>
    <property type="match status" value="1"/>
</dbReference>
<dbReference type="HAMAP" id="MF_00942">
    <property type="entry name" value="Nth"/>
    <property type="match status" value="1"/>
</dbReference>
<keyword evidence="10 12" id="KW-0456">Lyase</keyword>
<dbReference type="GO" id="GO:0046872">
    <property type="term" value="F:metal ion binding"/>
    <property type="evidence" value="ECO:0007669"/>
    <property type="project" value="UniProtKB-KW"/>
</dbReference>
<protein>
    <recommendedName>
        <fullName evidence="12">Endonuclease III</fullName>
        <ecNumber evidence="12">4.2.99.18</ecNumber>
    </recommendedName>
    <alternativeName>
        <fullName evidence="12">DNA-(apurinic or apyrimidinic site) lyase</fullName>
    </alternativeName>
</protein>
<evidence type="ECO:0000313" key="14">
    <source>
        <dbReference type="EMBL" id="EES51520.1"/>
    </source>
</evidence>
<comment type="catalytic activity">
    <reaction evidence="12">
        <text>2'-deoxyribonucleotide-(2'-deoxyribose 5'-phosphate)-2'-deoxyribonucleotide-DNA = a 3'-end 2'-deoxyribonucleotide-(2,3-dehydro-2,3-deoxyribose 5'-phosphate)-DNA + a 5'-end 5'-phospho-2'-deoxyribonucleoside-DNA + H(+)</text>
        <dbReference type="Rhea" id="RHEA:66592"/>
        <dbReference type="Rhea" id="RHEA-COMP:13180"/>
        <dbReference type="Rhea" id="RHEA-COMP:16897"/>
        <dbReference type="Rhea" id="RHEA-COMP:17067"/>
        <dbReference type="ChEBI" id="CHEBI:15378"/>
        <dbReference type="ChEBI" id="CHEBI:136412"/>
        <dbReference type="ChEBI" id="CHEBI:157695"/>
        <dbReference type="ChEBI" id="CHEBI:167181"/>
        <dbReference type="EC" id="4.2.99.18"/>
    </reaction>
</comment>
<keyword evidence="6 12" id="KW-0408">Iron</keyword>
<feature type="binding site" evidence="12">
    <location>
        <position position="204"/>
    </location>
    <ligand>
        <name>[4Fe-4S] cluster</name>
        <dbReference type="ChEBI" id="CHEBI:49883"/>
    </ligand>
</feature>
<comment type="function">
    <text evidence="12">DNA repair enzyme that has both DNA N-glycosylase activity and AP-lyase activity. The DNA N-glycosylase activity releases various damaged pyrimidines from DNA by cleaving the N-glycosidic bond, leaving an AP (apurinic/apyrimidinic) site. The AP-lyase activity cleaves the phosphodiester bond 3' to the AP site by a beta-elimination, leaving a 3'-terminal unsaturated sugar and a product with a terminal 5'-phosphate.</text>
</comment>
<keyword evidence="11 12" id="KW-0326">Glycosidase</keyword>
<evidence type="ECO:0000256" key="7">
    <source>
        <dbReference type="ARBA" id="ARBA00023014"/>
    </source>
</evidence>
<dbReference type="SMART" id="SM00525">
    <property type="entry name" value="FES"/>
    <property type="match status" value="1"/>
</dbReference>
<evidence type="ECO:0000256" key="5">
    <source>
        <dbReference type="ARBA" id="ARBA00022801"/>
    </source>
</evidence>
<keyword evidence="7 12" id="KW-0411">Iron-sulfur</keyword>
<feature type="binding site" evidence="12">
    <location>
        <position position="194"/>
    </location>
    <ligand>
        <name>[4Fe-4S] cluster</name>
        <dbReference type="ChEBI" id="CHEBI:49883"/>
    </ligand>
</feature>
<comment type="similarity">
    <text evidence="1 12">Belongs to the Nth/MutY family.</text>
</comment>
<dbReference type="PIRSF" id="PIRSF001435">
    <property type="entry name" value="Nth"/>
    <property type="match status" value="1"/>
</dbReference>
<evidence type="ECO:0000256" key="8">
    <source>
        <dbReference type="ARBA" id="ARBA00023125"/>
    </source>
</evidence>
<reference evidence="14 15" key="1">
    <citation type="journal article" date="2009" name="Appl. Environ. Microbiol.">
        <title>Community genomic and proteomic analyses of chemoautotrophic iron-oxidizing "Leptospirillum rubarum" (Group II) and "Leptospirillum ferrodiazotrophum" (Group III) bacteria in acid mine drainage biofilms.</title>
        <authorList>
            <person name="Goltsman D.S."/>
            <person name="Denef V.J."/>
            <person name="Singer S.W."/>
            <person name="VerBerkmoes N.C."/>
            <person name="Lefsrud M."/>
            <person name="Mueller R.S."/>
            <person name="Dick G.J."/>
            <person name="Sun C.L."/>
            <person name="Wheeler K.E."/>
            <person name="Zemla A."/>
            <person name="Baker B.J."/>
            <person name="Hauser L."/>
            <person name="Land M."/>
            <person name="Shah M.B."/>
            <person name="Thelen M.P."/>
            <person name="Hettich R.L."/>
            <person name="Banfield J.F."/>
        </authorList>
    </citation>
    <scope>NUCLEOTIDE SEQUENCE [LARGE SCALE GENOMIC DNA]</scope>
</reference>